<dbReference type="PATRIC" id="fig|84531.8.peg.329"/>
<dbReference type="EMBL" id="CP011129">
    <property type="protein sequence ID" value="ALN78485.1"/>
    <property type="molecule type" value="Genomic_DNA"/>
</dbReference>
<name>A0A0S2F4J7_LYSAN</name>
<dbReference type="STRING" id="84531.LA76x_0323"/>
<dbReference type="KEGG" id="lab:LA76x_0323"/>
<protein>
    <submittedName>
        <fullName evidence="1">TPR repeat family protein</fullName>
    </submittedName>
</protein>
<organism evidence="1 2">
    <name type="scientific">Lysobacter antibioticus</name>
    <dbReference type="NCBI Taxonomy" id="84531"/>
    <lineage>
        <taxon>Bacteria</taxon>
        <taxon>Pseudomonadati</taxon>
        <taxon>Pseudomonadota</taxon>
        <taxon>Gammaproteobacteria</taxon>
        <taxon>Lysobacterales</taxon>
        <taxon>Lysobacteraceae</taxon>
        <taxon>Lysobacter</taxon>
    </lineage>
</organism>
<dbReference type="Gene3D" id="1.25.40.10">
    <property type="entry name" value="Tetratricopeptide repeat domain"/>
    <property type="match status" value="1"/>
</dbReference>
<gene>
    <name evidence="1" type="ORF">LA76x_0323</name>
</gene>
<keyword evidence="2" id="KW-1185">Reference proteome</keyword>
<sequence>MEMNALDDVESQVLDLANQAIGHQAGGDYRQAAQRWAQAIALADTGMHDDEIRYWLRSGIADAHYRLGQDEACIAAAREARDWCRHHQAPLAALLLGQALYRSGRMQAALEALEEARSMIGAEFLDAIDHVHRDAIAELMTARAA</sequence>
<reference evidence="1 2" key="1">
    <citation type="journal article" date="2015" name="BMC Genomics">
        <title>Comparative genomics and metabolic profiling of the genus Lysobacter.</title>
        <authorList>
            <person name="de Bruijn I."/>
            <person name="Cheng X."/>
            <person name="de Jager V."/>
            <person name="Exposito R.G."/>
            <person name="Watrous J."/>
            <person name="Patel N."/>
            <person name="Postma J."/>
            <person name="Dorrestein P.C."/>
            <person name="Kobayashi D."/>
            <person name="Raaijmakers J.M."/>
        </authorList>
    </citation>
    <scope>NUCLEOTIDE SEQUENCE [LARGE SCALE GENOMIC DNA]</scope>
    <source>
        <strain evidence="1 2">76</strain>
    </source>
</reference>
<accession>A0A0S2F4J7</accession>
<proteinExistence type="predicted"/>
<dbReference type="AlphaFoldDB" id="A0A0S2F4J7"/>
<dbReference type="Proteomes" id="UP000060787">
    <property type="component" value="Chromosome"/>
</dbReference>
<evidence type="ECO:0000313" key="1">
    <source>
        <dbReference type="EMBL" id="ALN78485.1"/>
    </source>
</evidence>
<evidence type="ECO:0000313" key="2">
    <source>
        <dbReference type="Proteomes" id="UP000060787"/>
    </source>
</evidence>
<dbReference type="SUPFAM" id="SSF48452">
    <property type="entry name" value="TPR-like"/>
    <property type="match status" value="1"/>
</dbReference>
<dbReference type="InterPro" id="IPR011990">
    <property type="entry name" value="TPR-like_helical_dom_sf"/>
</dbReference>